<feature type="compositionally biased region" description="Basic and acidic residues" evidence="1">
    <location>
        <begin position="265"/>
        <end position="285"/>
    </location>
</feature>
<feature type="region of interest" description="Disordered" evidence="1">
    <location>
        <begin position="230"/>
        <end position="285"/>
    </location>
</feature>
<reference evidence="2 3" key="1">
    <citation type="submission" date="2016-10" db="EMBL/GenBank/DDBJ databases">
        <authorList>
            <person name="de Groot N.N."/>
        </authorList>
    </citation>
    <scope>NUCLEOTIDE SEQUENCE [LARGE SCALE GENOMIC DNA]</scope>
    <source>
        <strain evidence="2 3">DSM 43357</strain>
    </source>
</reference>
<accession>A0A1H8A2L2</accession>
<evidence type="ECO:0000313" key="3">
    <source>
        <dbReference type="Proteomes" id="UP000198953"/>
    </source>
</evidence>
<organism evidence="2 3">
    <name type="scientific">Nonomuraea pusilla</name>
    <dbReference type="NCBI Taxonomy" id="46177"/>
    <lineage>
        <taxon>Bacteria</taxon>
        <taxon>Bacillati</taxon>
        <taxon>Actinomycetota</taxon>
        <taxon>Actinomycetes</taxon>
        <taxon>Streptosporangiales</taxon>
        <taxon>Streptosporangiaceae</taxon>
        <taxon>Nonomuraea</taxon>
    </lineage>
</organism>
<dbReference type="EMBL" id="FOBF01000015">
    <property type="protein sequence ID" value="SEM64088.1"/>
    <property type="molecule type" value="Genomic_DNA"/>
</dbReference>
<feature type="compositionally biased region" description="Basic residues" evidence="1">
    <location>
        <begin position="143"/>
        <end position="155"/>
    </location>
</feature>
<dbReference type="AlphaFoldDB" id="A0A1H8A2L2"/>
<sequence>MGHGGIRAVYSAPLAVGHVRGEWSWLLGGAGSDEGCGGAQDTARFRRVPVAPHEGGTVGEGRDEDDWQGWCGAGVDGEDGQKGLAGEPSCSTQVAIEQPAHLLTKRLRGHPHASRPGAVPVPIPAARRPRHRSAPAGVAVHRAGQRPTRRGRRRASGQSGAPAPPPPPAPPVLEHQPAGLRRSVTRLNTNAQLIHPLLLGQQIRQLFGCRPIAGIGGTRRTVMASSSRACSVNRPASRRAAGPLPAPARRRSSSTRPCRISRRMLPADDAPRPWPFRTERPRVSG</sequence>
<feature type="compositionally biased region" description="Low complexity" evidence="1">
    <location>
        <begin position="115"/>
        <end position="126"/>
    </location>
</feature>
<keyword evidence="3" id="KW-1185">Reference proteome</keyword>
<gene>
    <name evidence="2" type="ORF">SAMN05660976_05711</name>
</gene>
<feature type="compositionally biased region" description="Low complexity" evidence="1">
    <location>
        <begin position="234"/>
        <end position="243"/>
    </location>
</feature>
<proteinExistence type="predicted"/>
<feature type="compositionally biased region" description="Pro residues" evidence="1">
    <location>
        <begin position="162"/>
        <end position="171"/>
    </location>
</feature>
<protein>
    <submittedName>
        <fullName evidence="2">Uncharacterized protein</fullName>
    </submittedName>
</protein>
<evidence type="ECO:0000313" key="2">
    <source>
        <dbReference type="EMBL" id="SEM64088.1"/>
    </source>
</evidence>
<dbReference type="Proteomes" id="UP000198953">
    <property type="component" value="Unassembled WGS sequence"/>
</dbReference>
<feature type="region of interest" description="Disordered" evidence="1">
    <location>
        <begin position="108"/>
        <end position="175"/>
    </location>
</feature>
<evidence type="ECO:0000256" key="1">
    <source>
        <dbReference type="SAM" id="MobiDB-lite"/>
    </source>
</evidence>
<name>A0A1H8A2L2_9ACTN</name>